<keyword evidence="4 5" id="KW-0413">Isomerase</keyword>
<name>A0ABV6FDN1_9BURK</name>
<evidence type="ECO:0000256" key="4">
    <source>
        <dbReference type="ARBA" id="ARBA00023235"/>
    </source>
</evidence>
<organism evidence="9 10">
    <name type="scientific">Massilia consociata</name>
    <dbReference type="NCBI Taxonomy" id="760117"/>
    <lineage>
        <taxon>Bacteria</taxon>
        <taxon>Pseudomonadati</taxon>
        <taxon>Pseudomonadota</taxon>
        <taxon>Betaproteobacteria</taxon>
        <taxon>Burkholderiales</taxon>
        <taxon>Oxalobacteraceae</taxon>
        <taxon>Telluria group</taxon>
        <taxon>Massilia</taxon>
    </lineage>
</organism>
<feature type="domain" description="PPIase FKBP-type" evidence="8">
    <location>
        <begin position="57"/>
        <end position="146"/>
    </location>
</feature>
<proteinExistence type="inferred from homology"/>
<sequence length="146" mass="14707">MKLKFPLIAAFVAILSLTACGGGGGGDATPPAVNANNPTALTRTDNVIGTGAEAVNGKTAHVTYTLWLYSGAAADHKGLRMESNSFSFMLGAPGVIPGFQQGVLGMKVGGKRTIEVPASLGYGAAGSGNVPGNTGLVFEITLNKVE</sequence>
<dbReference type="PROSITE" id="PS50059">
    <property type="entry name" value="FKBP_PPIASE"/>
    <property type="match status" value="1"/>
</dbReference>
<evidence type="ECO:0000259" key="8">
    <source>
        <dbReference type="PROSITE" id="PS50059"/>
    </source>
</evidence>
<dbReference type="Gene3D" id="3.10.50.40">
    <property type="match status" value="1"/>
</dbReference>
<dbReference type="RefSeq" id="WP_379678446.1">
    <property type="nucleotide sequence ID" value="NZ_JBHLWP010000008.1"/>
</dbReference>
<dbReference type="Pfam" id="PF00254">
    <property type="entry name" value="FKBP_C"/>
    <property type="match status" value="1"/>
</dbReference>
<feature type="signal peptide" evidence="7">
    <location>
        <begin position="1"/>
        <end position="21"/>
    </location>
</feature>
<protein>
    <recommendedName>
        <fullName evidence="6">Peptidyl-prolyl cis-trans isomerase</fullName>
        <ecNumber evidence="6">5.2.1.8</ecNumber>
    </recommendedName>
</protein>
<dbReference type="Proteomes" id="UP001589773">
    <property type="component" value="Unassembled WGS sequence"/>
</dbReference>
<comment type="similarity">
    <text evidence="2 6">Belongs to the FKBP-type PPIase family.</text>
</comment>
<feature type="chain" id="PRO_5045258812" description="Peptidyl-prolyl cis-trans isomerase" evidence="7">
    <location>
        <begin position="22"/>
        <end position="146"/>
    </location>
</feature>
<reference evidence="9 10" key="1">
    <citation type="submission" date="2024-09" db="EMBL/GenBank/DDBJ databases">
        <authorList>
            <person name="Sun Q."/>
            <person name="Mori K."/>
        </authorList>
    </citation>
    <scope>NUCLEOTIDE SEQUENCE [LARGE SCALE GENOMIC DNA]</scope>
    <source>
        <strain evidence="9 10">CCM 7792</strain>
    </source>
</reference>
<gene>
    <name evidence="9" type="ORF">ACFFJK_06935</name>
</gene>
<comment type="catalytic activity">
    <reaction evidence="1 5 6">
        <text>[protein]-peptidylproline (omega=180) = [protein]-peptidylproline (omega=0)</text>
        <dbReference type="Rhea" id="RHEA:16237"/>
        <dbReference type="Rhea" id="RHEA-COMP:10747"/>
        <dbReference type="Rhea" id="RHEA-COMP:10748"/>
        <dbReference type="ChEBI" id="CHEBI:83833"/>
        <dbReference type="ChEBI" id="CHEBI:83834"/>
        <dbReference type="EC" id="5.2.1.8"/>
    </reaction>
</comment>
<evidence type="ECO:0000256" key="1">
    <source>
        <dbReference type="ARBA" id="ARBA00000971"/>
    </source>
</evidence>
<dbReference type="InterPro" id="IPR046357">
    <property type="entry name" value="PPIase_dom_sf"/>
</dbReference>
<evidence type="ECO:0000256" key="7">
    <source>
        <dbReference type="SAM" id="SignalP"/>
    </source>
</evidence>
<evidence type="ECO:0000313" key="10">
    <source>
        <dbReference type="Proteomes" id="UP001589773"/>
    </source>
</evidence>
<keyword evidence="3 5" id="KW-0697">Rotamase</keyword>
<evidence type="ECO:0000256" key="5">
    <source>
        <dbReference type="PROSITE-ProRule" id="PRU00277"/>
    </source>
</evidence>
<dbReference type="GO" id="GO:0003755">
    <property type="term" value="F:peptidyl-prolyl cis-trans isomerase activity"/>
    <property type="evidence" value="ECO:0007669"/>
    <property type="project" value="UniProtKB-EC"/>
</dbReference>
<keyword evidence="10" id="KW-1185">Reference proteome</keyword>
<dbReference type="PANTHER" id="PTHR43811">
    <property type="entry name" value="FKBP-TYPE PEPTIDYL-PROLYL CIS-TRANS ISOMERASE FKPA"/>
    <property type="match status" value="1"/>
</dbReference>
<evidence type="ECO:0000256" key="6">
    <source>
        <dbReference type="RuleBase" id="RU003915"/>
    </source>
</evidence>
<comment type="caution">
    <text evidence="9">The sequence shown here is derived from an EMBL/GenBank/DDBJ whole genome shotgun (WGS) entry which is preliminary data.</text>
</comment>
<evidence type="ECO:0000313" key="9">
    <source>
        <dbReference type="EMBL" id="MFC0251619.1"/>
    </source>
</evidence>
<dbReference type="EMBL" id="JBHLWP010000008">
    <property type="protein sequence ID" value="MFC0251619.1"/>
    <property type="molecule type" value="Genomic_DNA"/>
</dbReference>
<evidence type="ECO:0000256" key="2">
    <source>
        <dbReference type="ARBA" id="ARBA00006577"/>
    </source>
</evidence>
<dbReference type="PANTHER" id="PTHR43811:SF19">
    <property type="entry name" value="39 KDA FK506-BINDING NUCLEAR PROTEIN"/>
    <property type="match status" value="1"/>
</dbReference>
<dbReference type="EC" id="5.2.1.8" evidence="6"/>
<accession>A0ABV6FDN1</accession>
<dbReference type="PROSITE" id="PS51257">
    <property type="entry name" value="PROKAR_LIPOPROTEIN"/>
    <property type="match status" value="1"/>
</dbReference>
<dbReference type="InterPro" id="IPR001179">
    <property type="entry name" value="PPIase_FKBP_dom"/>
</dbReference>
<keyword evidence="7" id="KW-0732">Signal</keyword>
<evidence type="ECO:0000256" key="3">
    <source>
        <dbReference type="ARBA" id="ARBA00023110"/>
    </source>
</evidence>
<dbReference type="SUPFAM" id="SSF54534">
    <property type="entry name" value="FKBP-like"/>
    <property type="match status" value="1"/>
</dbReference>